<keyword evidence="2" id="KW-1185">Reference proteome</keyword>
<comment type="caution">
    <text evidence="1">The sequence shown here is derived from an EMBL/GenBank/DDBJ whole genome shotgun (WGS) entry which is preliminary data.</text>
</comment>
<sequence>MSTAVCEIELSATLGLGVVRHIGTGSVETGVIQRKGKHSLLVARKEQFGRKAPVARDIFLVPQDPRSGCHD</sequence>
<protein>
    <submittedName>
        <fullName evidence="1">Uncharacterized protein</fullName>
    </submittedName>
</protein>
<accession>A0A9P3UTW4</accession>
<reference evidence="1" key="1">
    <citation type="submission" date="2022-07" db="EMBL/GenBank/DDBJ databases">
        <title>The genome of Lyophyllum shimeji provides insight into the initial evolution of ectomycorrhizal fungal genome.</title>
        <authorList>
            <person name="Kobayashi Y."/>
            <person name="Shibata T."/>
            <person name="Hirakawa H."/>
            <person name="Shigenobu S."/>
            <person name="Nishiyama T."/>
            <person name="Yamada A."/>
            <person name="Hasebe M."/>
            <person name="Kawaguchi M."/>
        </authorList>
    </citation>
    <scope>NUCLEOTIDE SEQUENCE</scope>
    <source>
        <strain evidence="1">AT787</strain>
    </source>
</reference>
<proteinExistence type="predicted"/>
<gene>
    <name evidence="1" type="ORF">LshimejAT787_1200300</name>
</gene>
<dbReference type="EMBL" id="BRPK01000012">
    <property type="protein sequence ID" value="GLB42581.1"/>
    <property type="molecule type" value="Genomic_DNA"/>
</dbReference>
<name>A0A9P3UTW4_LYOSH</name>
<organism evidence="1 2">
    <name type="scientific">Lyophyllum shimeji</name>
    <name type="common">Hon-shimeji</name>
    <name type="synonym">Tricholoma shimeji</name>
    <dbReference type="NCBI Taxonomy" id="47721"/>
    <lineage>
        <taxon>Eukaryota</taxon>
        <taxon>Fungi</taxon>
        <taxon>Dikarya</taxon>
        <taxon>Basidiomycota</taxon>
        <taxon>Agaricomycotina</taxon>
        <taxon>Agaricomycetes</taxon>
        <taxon>Agaricomycetidae</taxon>
        <taxon>Agaricales</taxon>
        <taxon>Tricholomatineae</taxon>
        <taxon>Lyophyllaceae</taxon>
        <taxon>Lyophyllum</taxon>
    </lineage>
</organism>
<evidence type="ECO:0000313" key="2">
    <source>
        <dbReference type="Proteomes" id="UP001063166"/>
    </source>
</evidence>
<dbReference type="Proteomes" id="UP001063166">
    <property type="component" value="Unassembled WGS sequence"/>
</dbReference>
<evidence type="ECO:0000313" key="1">
    <source>
        <dbReference type="EMBL" id="GLB42581.1"/>
    </source>
</evidence>
<dbReference type="AlphaFoldDB" id="A0A9P3UTW4"/>